<dbReference type="RefSeq" id="XP_030849930.1">
    <property type="nucleotide sequence ID" value="XM_030994070.1"/>
</dbReference>
<evidence type="ECO:0000256" key="4">
    <source>
        <dbReference type="ARBA" id="ARBA00022989"/>
    </source>
</evidence>
<dbReference type="InterPro" id="IPR051423">
    <property type="entry name" value="CD225/Dispanin"/>
</dbReference>
<evidence type="ECO:0000313" key="8">
    <source>
        <dbReference type="EnsemblMetazoa" id="XP_030849930"/>
    </source>
</evidence>
<organism evidence="8 9">
    <name type="scientific">Strongylocentrotus purpuratus</name>
    <name type="common">Purple sea urchin</name>
    <dbReference type="NCBI Taxonomy" id="7668"/>
    <lineage>
        <taxon>Eukaryota</taxon>
        <taxon>Metazoa</taxon>
        <taxon>Echinodermata</taxon>
        <taxon>Eleutherozoa</taxon>
        <taxon>Echinozoa</taxon>
        <taxon>Echinoidea</taxon>
        <taxon>Euechinoidea</taxon>
        <taxon>Echinacea</taxon>
        <taxon>Camarodonta</taxon>
        <taxon>Echinidea</taxon>
        <taxon>Strongylocentrotidae</taxon>
        <taxon>Strongylocentrotus</taxon>
    </lineage>
</organism>
<evidence type="ECO:0000256" key="1">
    <source>
        <dbReference type="ARBA" id="ARBA00004370"/>
    </source>
</evidence>
<dbReference type="OMA" id="YVIVVIM"/>
<name>A0A7M7PIM5_STRPU</name>
<feature type="transmembrane region" description="Helical" evidence="7">
    <location>
        <begin position="151"/>
        <end position="175"/>
    </location>
</feature>
<keyword evidence="9" id="KW-1185">Reference proteome</keyword>
<evidence type="ECO:0000256" key="2">
    <source>
        <dbReference type="ARBA" id="ARBA00006843"/>
    </source>
</evidence>
<feature type="region of interest" description="Disordered" evidence="6">
    <location>
        <begin position="1"/>
        <end position="22"/>
    </location>
</feature>
<dbReference type="GO" id="GO:0016020">
    <property type="term" value="C:membrane"/>
    <property type="evidence" value="ECO:0007669"/>
    <property type="project" value="UniProtKB-SubCell"/>
</dbReference>
<feature type="transmembrane region" description="Helical" evidence="7">
    <location>
        <begin position="103"/>
        <end position="124"/>
    </location>
</feature>
<dbReference type="KEGG" id="spu:105447559"/>
<evidence type="ECO:0000256" key="3">
    <source>
        <dbReference type="ARBA" id="ARBA00022692"/>
    </source>
</evidence>
<evidence type="ECO:0000256" key="5">
    <source>
        <dbReference type="ARBA" id="ARBA00023136"/>
    </source>
</evidence>
<reference evidence="8" key="2">
    <citation type="submission" date="2021-01" db="UniProtKB">
        <authorList>
            <consortium name="EnsemblMetazoa"/>
        </authorList>
    </citation>
    <scope>IDENTIFICATION</scope>
</reference>
<protein>
    <recommendedName>
        <fullName evidence="10">Interferon-induced transmembrane protein</fullName>
    </recommendedName>
</protein>
<reference evidence="9" key="1">
    <citation type="submission" date="2015-02" db="EMBL/GenBank/DDBJ databases">
        <title>Genome sequencing for Strongylocentrotus purpuratus.</title>
        <authorList>
            <person name="Murali S."/>
            <person name="Liu Y."/>
            <person name="Vee V."/>
            <person name="English A."/>
            <person name="Wang M."/>
            <person name="Skinner E."/>
            <person name="Han Y."/>
            <person name="Muzny D.M."/>
            <person name="Worley K.C."/>
            <person name="Gibbs R.A."/>
        </authorList>
    </citation>
    <scope>NUCLEOTIDE SEQUENCE</scope>
</reference>
<dbReference type="InterPro" id="IPR007593">
    <property type="entry name" value="CD225/Dispanin_fam"/>
</dbReference>
<accession>A0A7M7PIM5</accession>
<evidence type="ECO:0000256" key="7">
    <source>
        <dbReference type="SAM" id="Phobius"/>
    </source>
</evidence>
<evidence type="ECO:0008006" key="10">
    <source>
        <dbReference type="Google" id="ProtNLM"/>
    </source>
</evidence>
<evidence type="ECO:0000313" key="9">
    <source>
        <dbReference type="Proteomes" id="UP000007110"/>
    </source>
</evidence>
<dbReference type="InParanoid" id="A0A7M7PIM5"/>
<dbReference type="EnsemblMetazoa" id="XM_030994070">
    <property type="protein sequence ID" value="XP_030849930"/>
    <property type="gene ID" value="LOC105447559"/>
</dbReference>
<dbReference type="Pfam" id="PF04505">
    <property type="entry name" value="CD225"/>
    <property type="match status" value="1"/>
</dbReference>
<comment type="similarity">
    <text evidence="2">Belongs to the CD225/Dispanin family.</text>
</comment>
<dbReference type="FunCoup" id="A0A7M7PIM5">
    <property type="interactions" value="8"/>
</dbReference>
<dbReference type="AlphaFoldDB" id="A0A7M7PIM5"/>
<sequence>MAETKVNPYDPSTDGTNGAYVPPTNPTYVPPATNAAYGNAAYGNAAYGNAAYGNAAYPAGPTAPMNGDAPPSYSSAPMVQTMTVGVPVTTMITRQGPPRPQSFIIHNVMTLLFCCLIFGIIGIVKGSQVDSFYIQGNYEAANAASLSAKKWFNWGLICGGVIYVIVVIMWMCIIFI</sequence>
<keyword evidence="5 7" id="KW-0472">Membrane</keyword>
<proteinExistence type="inferred from homology"/>
<dbReference type="PANTHER" id="PTHR14948:SF25">
    <property type="entry name" value="DUF4190 DOMAIN-CONTAINING PROTEIN"/>
    <property type="match status" value="1"/>
</dbReference>
<dbReference type="Proteomes" id="UP000007110">
    <property type="component" value="Unassembled WGS sequence"/>
</dbReference>
<evidence type="ECO:0000256" key="6">
    <source>
        <dbReference type="SAM" id="MobiDB-lite"/>
    </source>
</evidence>
<comment type="subcellular location">
    <subcellularLocation>
        <location evidence="1">Membrane</location>
    </subcellularLocation>
</comment>
<dbReference type="OrthoDB" id="6083617at2759"/>
<keyword evidence="4 7" id="KW-1133">Transmembrane helix</keyword>
<dbReference type="PANTHER" id="PTHR14948">
    <property type="entry name" value="NG5"/>
    <property type="match status" value="1"/>
</dbReference>
<dbReference type="GeneID" id="105447559"/>
<keyword evidence="3 7" id="KW-0812">Transmembrane</keyword>